<dbReference type="Proteomes" id="UP001183202">
    <property type="component" value="Unassembled WGS sequence"/>
</dbReference>
<dbReference type="EMBL" id="JAVREJ010000022">
    <property type="protein sequence ID" value="MDT0352870.1"/>
    <property type="molecule type" value="Genomic_DNA"/>
</dbReference>
<proteinExistence type="predicted"/>
<comment type="caution">
    <text evidence="2">The sequence shown here is derived from an EMBL/GenBank/DDBJ whole genome shotgun (WGS) entry which is preliminary data.</text>
</comment>
<feature type="compositionally biased region" description="Polar residues" evidence="1">
    <location>
        <begin position="1"/>
        <end position="18"/>
    </location>
</feature>
<evidence type="ECO:0000313" key="2">
    <source>
        <dbReference type="EMBL" id="MDT0352870.1"/>
    </source>
</evidence>
<keyword evidence="3" id="KW-1185">Reference proteome</keyword>
<name>A0ABU2NGM2_9PSEU</name>
<accession>A0ABU2NGM2</accession>
<dbReference type="RefSeq" id="WP_311559401.1">
    <property type="nucleotide sequence ID" value="NZ_JAVREJ010000022.1"/>
</dbReference>
<evidence type="ECO:0000313" key="3">
    <source>
        <dbReference type="Proteomes" id="UP001183202"/>
    </source>
</evidence>
<evidence type="ECO:0000256" key="1">
    <source>
        <dbReference type="SAM" id="MobiDB-lite"/>
    </source>
</evidence>
<protein>
    <submittedName>
        <fullName evidence="2">DUF5994 family protein</fullName>
    </submittedName>
</protein>
<feature type="region of interest" description="Disordered" evidence="1">
    <location>
        <begin position="1"/>
        <end position="25"/>
    </location>
</feature>
<gene>
    <name evidence="2" type="ORF">RM445_25445</name>
</gene>
<reference evidence="3" key="1">
    <citation type="submission" date="2023-07" db="EMBL/GenBank/DDBJ databases">
        <title>30 novel species of actinomycetes from the DSMZ collection.</title>
        <authorList>
            <person name="Nouioui I."/>
        </authorList>
    </citation>
    <scope>NUCLEOTIDE SEQUENCE [LARGE SCALE GENOMIC DNA]</scope>
    <source>
        <strain evidence="3">DSM 45834</strain>
    </source>
</reference>
<sequence length="73" mass="8163">MSAPTSPDITFVPRTSSRARPAEGPRVRLRLKPKAPTTGWVDGGWWPRSRDPTAELSRLPSVLAVRLKRSTQR</sequence>
<organism evidence="2 3">
    <name type="scientific">Pseudonocardia charpentierae</name>
    <dbReference type="NCBI Taxonomy" id="3075545"/>
    <lineage>
        <taxon>Bacteria</taxon>
        <taxon>Bacillati</taxon>
        <taxon>Actinomycetota</taxon>
        <taxon>Actinomycetes</taxon>
        <taxon>Pseudonocardiales</taxon>
        <taxon>Pseudonocardiaceae</taxon>
        <taxon>Pseudonocardia</taxon>
    </lineage>
</organism>
<dbReference type="Pfam" id="PF19457">
    <property type="entry name" value="DUF5994"/>
    <property type="match status" value="1"/>
</dbReference>
<dbReference type="InterPro" id="IPR046036">
    <property type="entry name" value="DUF5994"/>
</dbReference>